<dbReference type="WBParaSite" id="maker-unitig_39957-snap-gene-0.1-mRNA-1">
    <property type="protein sequence ID" value="maker-unitig_39957-snap-gene-0.1-mRNA-1"/>
    <property type="gene ID" value="maker-unitig_39957-snap-gene-0.1"/>
</dbReference>
<name>A0A1I8FLK4_9PLAT</name>
<evidence type="ECO:0000313" key="1">
    <source>
        <dbReference type="Proteomes" id="UP000095280"/>
    </source>
</evidence>
<keyword evidence="1" id="KW-1185">Reference proteome</keyword>
<evidence type="ECO:0000313" key="2">
    <source>
        <dbReference type="WBParaSite" id="maker-unitig_39957-snap-gene-0.1-mRNA-1"/>
    </source>
</evidence>
<sequence length="74" mass="8102">MQHGPIGRSVPLRCRQFKRPRASAVSQFSTRQRPCRCLAVKQAAAAAADGLSEDCRAAALGDIPHTVRCSIIWR</sequence>
<dbReference type="Proteomes" id="UP000095280">
    <property type="component" value="Unplaced"/>
</dbReference>
<dbReference type="AlphaFoldDB" id="A0A1I8FLK4"/>
<organism evidence="1 2">
    <name type="scientific">Macrostomum lignano</name>
    <dbReference type="NCBI Taxonomy" id="282301"/>
    <lineage>
        <taxon>Eukaryota</taxon>
        <taxon>Metazoa</taxon>
        <taxon>Spiralia</taxon>
        <taxon>Lophotrochozoa</taxon>
        <taxon>Platyhelminthes</taxon>
        <taxon>Rhabditophora</taxon>
        <taxon>Macrostomorpha</taxon>
        <taxon>Macrostomida</taxon>
        <taxon>Macrostomidae</taxon>
        <taxon>Macrostomum</taxon>
    </lineage>
</organism>
<accession>A0A1I8FLK4</accession>
<reference evidence="2" key="1">
    <citation type="submission" date="2016-11" db="UniProtKB">
        <authorList>
            <consortium name="WormBaseParasite"/>
        </authorList>
    </citation>
    <scope>IDENTIFICATION</scope>
</reference>
<protein>
    <submittedName>
        <fullName evidence="2">Uncharacterized protein</fullName>
    </submittedName>
</protein>
<proteinExistence type="predicted"/>